<comment type="caution">
    <text evidence="4">The sequence shown here is derived from an EMBL/GenBank/DDBJ whole genome shotgun (WGS) entry which is preliminary data.</text>
</comment>
<dbReference type="PANTHER" id="PTHR23080:SF141">
    <property type="entry name" value="TRANSPOSASE HELIX-TURN-HELIX DOMAIN-CONTAINING PROTEIN"/>
    <property type="match status" value="1"/>
</dbReference>
<evidence type="ECO:0000313" key="5">
    <source>
        <dbReference type="Proteomes" id="UP001168990"/>
    </source>
</evidence>
<dbReference type="AlphaFoldDB" id="A0AA39KLC5"/>
<evidence type="ECO:0000256" key="2">
    <source>
        <dbReference type="ARBA" id="ARBA00022723"/>
    </source>
</evidence>
<reference evidence="4" key="2">
    <citation type="submission" date="2023-03" db="EMBL/GenBank/DDBJ databases">
        <authorList>
            <person name="Inwood S.N."/>
            <person name="Skelly J.G."/>
            <person name="Guhlin J."/>
            <person name="Harrop T.W.R."/>
            <person name="Goldson S.G."/>
            <person name="Dearden P.K."/>
        </authorList>
    </citation>
    <scope>NUCLEOTIDE SEQUENCE</scope>
    <source>
        <strain evidence="4">Irish</strain>
        <tissue evidence="4">Whole body</tissue>
    </source>
</reference>
<comment type="cofactor">
    <cofactor evidence="1">
        <name>a divalent metal cation</name>
        <dbReference type="ChEBI" id="CHEBI:60240"/>
    </cofactor>
</comment>
<evidence type="ECO:0000259" key="3">
    <source>
        <dbReference type="Pfam" id="PF13359"/>
    </source>
</evidence>
<protein>
    <recommendedName>
        <fullName evidence="3">DDE Tnp4 domain-containing protein</fullName>
    </recommendedName>
</protein>
<sequence>MFIKNYGSKFCLCISGVRNQRRKLKCDAIPSLHLPIINKERNERNEKRHARVEIRALNAETKQRYENNVPEPMEKDIEISERVQSTIEAGEDFEMVQMVIEGNAANIFPKVSMSEDGGVQATIENDSRDVGVQATIENDARDVEVQVQNGELVYKFTDFIKNDAQLSTMTGIENFEILTCIENFTSVLYKSKSDLTVRMNLRDKIVMTFIKLKQNISYSCLSIMFNCYTSKHCATIFQETIVLLCFCIKSAISWPSRQEISKNIPLCFSNFTDVRVVLDCIEIFIQSPSKLCCELVTYSHYKSSNTVKFMIGVTPAGNISYISKPYGGCVSDKLIFEQSDILNLLEPNDCIMVVGGFLIDEIGALNKWKYRRLLFLKGKEEFEKSDAILTAEIEKAQKHIERSNRRIKNFKILSDPLPCNLVPFIEEIFTLICATVNLSAPLISNEKFLNT</sequence>
<dbReference type="PANTHER" id="PTHR23080">
    <property type="entry name" value="THAP DOMAIN PROTEIN"/>
    <property type="match status" value="1"/>
</dbReference>
<dbReference type="InterPro" id="IPR027806">
    <property type="entry name" value="HARBI1_dom"/>
</dbReference>
<evidence type="ECO:0000313" key="4">
    <source>
        <dbReference type="EMBL" id="KAK0165684.1"/>
    </source>
</evidence>
<keyword evidence="5" id="KW-1185">Reference proteome</keyword>
<keyword evidence="2" id="KW-0479">Metal-binding</keyword>
<proteinExistence type="predicted"/>
<accession>A0AA39KLC5</accession>
<feature type="domain" description="DDE Tnp4" evidence="3">
    <location>
        <begin position="278"/>
        <end position="437"/>
    </location>
</feature>
<reference evidence="4" key="1">
    <citation type="journal article" date="2023" name="bioRxiv">
        <title>Scaffold-level genome assemblies of two parasitoid biocontrol wasps reveal the parthenogenesis mechanism and an associated novel virus.</title>
        <authorList>
            <person name="Inwood S."/>
            <person name="Skelly J."/>
            <person name="Guhlin J."/>
            <person name="Harrop T."/>
            <person name="Goldson S."/>
            <person name="Dearden P."/>
        </authorList>
    </citation>
    <scope>NUCLEOTIDE SEQUENCE</scope>
    <source>
        <strain evidence="4">Irish</strain>
        <tissue evidence="4">Whole body</tissue>
    </source>
</reference>
<dbReference type="GO" id="GO:0046872">
    <property type="term" value="F:metal ion binding"/>
    <property type="evidence" value="ECO:0007669"/>
    <property type="project" value="UniProtKB-KW"/>
</dbReference>
<dbReference type="Pfam" id="PF13359">
    <property type="entry name" value="DDE_Tnp_4"/>
    <property type="match status" value="1"/>
</dbReference>
<dbReference type="Proteomes" id="UP001168990">
    <property type="component" value="Unassembled WGS sequence"/>
</dbReference>
<evidence type="ECO:0000256" key="1">
    <source>
        <dbReference type="ARBA" id="ARBA00001968"/>
    </source>
</evidence>
<name>A0AA39KLC5_9HYME</name>
<gene>
    <name evidence="4" type="ORF">PV328_004184</name>
</gene>
<dbReference type="EMBL" id="JAQQBS010001422">
    <property type="protein sequence ID" value="KAK0165684.1"/>
    <property type="molecule type" value="Genomic_DNA"/>
</dbReference>
<organism evidence="4 5">
    <name type="scientific">Microctonus aethiopoides</name>
    <dbReference type="NCBI Taxonomy" id="144406"/>
    <lineage>
        <taxon>Eukaryota</taxon>
        <taxon>Metazoa</taxon>
        <taxon>Ecdysozoa</taxon>
        <taxon>Arthropoda</taxon>
        <taxon>Hexapoda</taxon>
        <taxon>Insecta</taxon>
        <taxon>Pterygota</taxon>
        <taxon>Neoptera</taxon>
        <taxon>Endopterygota</taxon>
        <taxon>Hymenoptera</taxon>
        <taxon>Apocrita</taxon>
        <taxon>Ichneumonoidea</taxon>
        <taxon>Braconidae</taxon>
        <taxon>Euphorinae</taxon>
        <taxon>Microctonus</taxon>
    </lineage>
</organism>